<dbReference type="Proteomes" id="UP000838756">
    <property type="component" value="Unassembled WGS sequence"/>
</dbReference>
<sequence length="319" mass="36504">MKLYKTVSTHIENYQKLVLDQNVLEPKICHLKMPCGDASIIPKSGDSSDIGDLISKLGKREAQDDLCDVSTKKMKPDIHRTGAKCLLNNQQDPRDAGLNYHLVGQVRTKPGRGDRTLSVSCSDKISRWIHCGIQGSLLDMLLNMPVFIKHFIFGSGVPYSEEILNRALLKRESEINIEDRLKEIPDFYRSSLIFQHIRTDINERPAAGSIVCIKTKNRLLEVVVQGKKLGVTKKRAKDLSSSVSISKYSLYKKFMEVLQKNKELMAHICGTESIETIPYNEMKRKAIQYQIQWNRTKEVFFKSWTLKPDIWNFCVDKVT</sequence>
<gene>
    <name evidence="13" type="primary">jg4621</name>
    <name evidence="13" type="ORF">PAEG_LOCUS16436</name>
</gene>
<dbReference type="PROSITE" id="PS50141">
    <property type="entry name" value="A_DEAMIN_EDITASE"/>
    <property type="match status" value="1"/>
</dbReference>
<evidence type="ECO:0000256" key="5">
    <source>
        <dbReference type="ARBA" id="ARBA00037026"/>
    </source>
</evidence>
<evidence type="ECO:0000313" key="14">
    <source>
        <dbReference type="Proteomes" id="UP000838756"/>
    </source>
</evidence>
<keyword evidence="4" id="KW-0862">Zinc</keyword>
<evidence type="ECO:0000313" key="13">
    <source>
        <dbReference type="EMBL" id="CAH2239781.1"/>
    </source>
</evidence>
<dbReference type="EC" id="3.5.4.34" evidence="8"/>
<evidence type="ECO:0000256" key="11">
    <source>
        <dbReference type="ARBA" id="ARBA00047635"/>
    </source>
</evidence>
<evidence type="ECO:0000256" key="7">
    <source>
        <dbReference type="ARBA" id="ARBA00038326"/>
    </source>
</evidence>
<dbReference type="InterPro" id="IPR002466">
    <property type="entry name" value="A_deamin"/>
</dbReference>
<evidence type="ECO:0000256" key="4">
    <source>
        <dbReference type="ARBA" id="ARBA00022833"/>
    </source>
</evidence>
<dbReference type="OrthoDB" id="10268011at2759"/>
<comment type="caution">
    <text evidence="13">The sequence shown here is derived from an EMBL/GenBank/DDBJ whole genome shotgun (WGS) entry which is preliminary data.</text>
</comment>
<protein>
    <recommendedName>
        <fullName evidence="9">tRNA-specific adenosine deaminase 1</fullName>
        <ecNumber evidence="8">3.5.4.34</ecNumber>
    </recommendedName>
    <alternativeName>
        <fullName evidence="10">tRNA-specific adenosine-37 deaminase</fullName>
    </alternativeName>
</protein>
<dbReference type="GO" id="GO:0046872">
    <property type="term" value="F:metal ion binding"/>
    <property type="evidence" value="ECO:0007669"/>
    <property type="project" value="UniProtKB-KW"/>
</dbReference>
<dbReference type="Pfam" id="PF02137">
    <property type="entry name" value="A_deamin"/>
    <property type="match status" value="1"/>
</dbReference>
<keyword evidence="1" id="KW-0819">tRNA processing</keyword>
<proteinExistence type="inferred from homology"/>
<comment type="function">
    <text evidence="6">Specifically deaminates adenosine-37 to inosine in tRNA-Ala.</text>
</comment>
<comment type="catalytic activity">
    <reaction evidence="11">
        <text>adenosine(37) in tRNA(Ala) + H2O + H(+) = inosine(37) in tRNA(Ala) + NH4(+)</text>
        <dbReference type="Rhea" id="RHEA:50968"/>
        <dbReference type="Rhea" id="RHEA-COMP:12855"/>
        <dbReference type="Rhea" id="RHEA-COMP:12856"/>
        <dbReference type="ChEBI" id="CHEBI:15377"/>
        <dbReference type="ChEBI" id="CHEBI:15378"/>
        <dbReference type="ChEBI" id="CHEBI:28938"/>
        <dbReference type="ChEBI" id="CHEBI:74411"/>
        <dbReference type="ChEBI" id="CHEBI:82852"/>
        <dbReference type="EC" id="3.5.4.34"/>
    </reaction>
</comment>
<dbReference type="AlphaFoldDB" id="A0A8S4RQA0"/>
<name>A0A8S4RQA0_9NEOP</name>
<dbReference type="EMBL" id="CAKXAJ010025459">
    <property type="protein sequence ID" value="CAH2239781.1"/>
    <property type="molecule type" value="Genomic_DNA"/>
</dbReference>
<dbReference type="SMART" id="SM00552">
    <property type="entry name" value="ADEAMc"/>
    <property type="match status" value="1"/>
</dbReference>
<evidence type="ECO:0000256" key="3">
    <source>
        <dbReference type="ARBA" id="ARBA00022801"/>
    </source>
</evidence>
<evidence type="ECO:0000256" key="8">
    <source>
        <dbReference type="ARBA" id="ARBA00038940"/>
    </source>
</evidence>
<evidence type="ECO:0000256" key="2">
    <source>
        <dbReference type="ARBA" id="ARBA00022723"/>
    </source>
</evidence>
<evidence type="ECO:0000259" key="12">
    <source>
        <dbReference type="PROSITE" id="PS50141"/>
    </source>
</evidence>
<evidence type="ECO:0000256" key="1">
    <source>
        <dbReference type="ARBA" id="ARBA00022694"/>
    </source>
</evidence>
<evidence type="ECO:0000256" key="10">
    <source>
        <dbReference type="ARBA" id="ARBA00041760"/>
    </source>
</evidence>
<evidence type="ECO:0000256" key="9">
    <source>
        <dbReference type="ARBA" id="ARBA00040502"/>
    </source>
</evidence>
<dbReference type="GO" id="GO:0008033">
    <property type="term" value="P:tRNA processing"/>
    <property type="evidence" value="ECO:0007669"/>
    <property type="project" value="UniProtKB-KW"/>
</dbReference>
<reference evidence="13" key="1">
    <citation type="submission" date="2022-03" db="EMBL/GenBank/DDBJ databases">
        <authorList>
            <person name="Lindestad O."/>
        </authorList>
    </citation>
    <scope>NUCLEOTIDE SEQUENCE</scope>
</reference>
<feature type="domain" description="A to I editase" evidence="12">
    <location>
        <begin position="32"/>
        <end position="188"/>
    </location>
</feature>
<keyword evidence="2" id="KW-0479">Metal-binding</keyword>
<dbReference type="PANTHER" id="PTHR46516">
    <property type="entry name" value="TRNA-SPECIFIC ADENOSINE DEAMINASE 1"/>
    <property type="match status" value="1"/>
</dbReference>
<keyword evidence="3" id="KW-0378">Hydrolase</keyword>
<evidence type="ECO:0000256" key="6">
    <source>
        <dbReference type="ARBA" id="ARBA00037784"/>
    </source>
</evidence>
<accession>A0A8S4RQA0</accession>
<organism evidence="13 14">
    <name type="scientific">Pararge aegeria aegeria</name>
    <dbReference type="NCBI Taxonomy" id="348720"/>
    <lineage>
        <taxon>Eukaryota</taxon>
        <taxon>Metazoa</taxon>
        <taxon>Ecdysozoa</taxon>
        <taxon>Arthropoda</taxon>
        <taxon>Hexapoda</taxon>
        <taxon>Insecta</taxon>
        <taxon>Pterygota</taxon>
        <taxon>Neoptera</taxon>
        <taxon>Endopterygota</taxon>
        <taxon>Lepidoptera</taxon>
        <taxon>Glossata</taxon>
        <taxon>Ditrysia</taxon>
        <taxon>Papilionoidea</taxon>
        <taxon>Nymphalidae</taxon>
        <taxon>Satyrinae</taxon>
        <taxon>Satyrini</taxon>
        <taxon>Parargina</taxon>
        <taxon>Pararge</taxon>
    </lineage>
</organism>
<dbReference type="GO" id="GO:0003723">
    <property type="term" value="F:RNA binding"/>
    <property type="evidence" value="ECO:0007669"/>
    <property type="project" value="InterPro"/>
</dbReference>
<dbReference type="PANTHER" id="PTHR46516:SF1">
    <property type="entry name" value="TRNA-SPECIFIC ADENOSINE DEAMINASE 1"/>
    <property type="match status" value="1"/>
</dbReference>
<dbReference type="GO" id="GO:0043829">
    <property type="term" value="F:tRNA-specific adenosine-37 deaminase activity"/>
    <property type="evidence" value="ECO:0007669"/>
    <property type="project" value="UniProtKB-EC"/>
</dbReference>
<comment type="similarity">
    <text evidence="7">Belongs to the ADAT1 family.</text>
</comment>
<keyword evidence="14" id="KW-1185">Reference proteome</keyword>
<comment type="cofactor">
    <cofactor evidence="5">
        <name>1D-myo-inositol hexakisphosphate</name>
        <dbReference type="ChEBI" id="CHEBI:58130"/>
    </cofactor>
</comment>